<protein>
    <submittedName>
        <fullName evidence="1">AMED_5909 family protein</fullName>
    </submittedName>
</protein>
<sequence length="100" mass="11017">MTKQRTTKLPALAVGTGKDEIATLAQAHDALTRVRPSSGASAAQWEAFHRLAAQVYEAVSDVDRGHHHEARGYWAVRERRRAEHIAATGEVPSSSWEASW</sequence>
<organism evidence="1 2">
    <name type="scientific">Actinokineospora guangxiensis</name>
    <dbReference type="NCBI Taxonomy" id="1490288"/>
    <lineage>
        <taxon>Bacteria</taxon>
        <taxon>Bacillati</taxon>
        <taxon>Actinomycetota</taxon>
        <taxon>Actinomycetes</taxon>
        <taxon>Pseudonocardiales</taxon>
        <taxon>Pseudonocardiaceae</taxon>
        <taxon>Actinokineospora</taxon>
    </lineage>
</organism>
<dbReference type="InterPro" id="IPR048152">
    <property type="entry name" value="AMED_5909-like"/>
</dbReference>
<accession>A0ABW0EX64</accession>
<dbReference type="Proteomes" id="UP001596157">
    <property type="component" value="Unassembled WGS sequence"/>
</dbReference>
<proteinExistence type="predicted"/>
<reference evidence="2" key="1">
    <citation type="journal article" date="2019" name="Int. J. Syst. Evol. Microbiol.">
        <title>The Global Catalogue of Microorganisms (GCM) 10K type strain sequencing project: providing services to taxonomists for standard genome sequencing and annotation.</title>
        <authorList>
            <consortium name="The Broad Institute Genomics Platform"/>
            <consortium name="The Broad Institute Genome Sequencing Center for Infectious Disease"/>
            <person name="Wu L."/>
            <person name="Ma J."/>
        </authorList>
    </citation>
    <scope>NUCLEOTIDE SEQUENCE [LARGE SCALE GENOMIC DNA]</scope>
    <source>
        <strain evidence="2">CCUG 59778</strain>
    </source>
</reference>
<name>A0ABW0EX64_9PSEU</name>
<gene>
    <name evidence="1" type="ORF">ACFPM7_26905</name>
</gene>
<dbReference type="EMBL" id="JBHSKF010000018">
    <property type="protein sequence ID" value="MFC5290700.1"/>
    <property type="molecule type" value="Genomic_DNA"/>
</dbReference>
<dbReference type="NCBIfam" id="NF041510">
    <property type="entry name" value="AMED_5909_fam"/>
    <property type="match status" value="1"/>
</dbReference>
<comment type="caution">
    <text evidence="1">The sequence shown here is derived from an EMBL/GenBank/DDBJ whole genome shotgun (WGS) entry which is preliminary data.</text>
</comment>
<dbReference type="RefSeq" id="WP_378250595.1">
    <property type="nucleotide sequence ID" value="NZ_JBHSKF010000018.1"/>
</dbReference>
<evidence type="ECO:0000313" key="1">
    <source>
        <dbReference type="EMBL" id="MFC5290700.1"/>
    </source>
</evidence>
<evidence type="ECO:0000313" key="2">
    <source>
        <dbReference type="Proteomes" id="UP001596157"/>
    </source>
</evidence>
<keyword evidence="2" id="KW-1185">Reference proteome</keyword>